<reference evidence="3 4" key="1">
    <citation type="journal article" date="2020" name="Antonie Van Leeuwenhoek">
        <title>Stenotrophomonas cyclobalanopsidis sp. nov., isolated from the leaf spot disease of Cyclobalanopsis patelliformis.</title>
        <authorList>
            <person name="Bian D.R."/>
            <person name="Xue H."/>
            <person name="Piao C.G."/>
            <person name="Li Y."/>
        </authorList>
    </citation>
    <scope>NUCLEOTIDE SEQUENCE [LARGE SCALE GENOMIC DNA]</scope>
    <source>
        <strain evidence="3 4">TPQG1-4</strain>
    </source>
</reference>
<dbReference type="InterPro" id="IPR025646">
    <property type="entry name" value="DUF4350"/>
</dbReference>
<keyword evidence="1" id="KW-1133">Transmembrane helix</keyword>
<evidence type="ECO:0000313" key="3">
    <source>
        <dbReference type="EMBL" id="KAA9002281.1"/>
    </source>
</evidence>
<dbReference type="RefSeq" id="WP_150453795.1">
    <property type="nucleotide sequence ID" value="NZ_VYKI01000004.1"/>
</dbReference>
<keyword evidence="4" id="KW-1185">Reference proteome</keyword>
<protein>
    <submittedName>
        <fullName evidence="3">DUF4350 domain-containing protein</fullName>
    </submittedName>
</protein>
<sequence>MSPRAFWALLLGLLVLLGVPLTILFLRTHEKVTETVVLPPRGEASYNPLYVLGQALRADGIEVQSRERLQLAKMTLADTDTLVLLQDTREMPPGTAQALLDWVARGGHLLLRTQPPGEDKASTTQGPLLDRIGVESLFHGKDCQPFHVVDDPNHVEFCNGRRFSLGFKASADAERRWGNEEGLAFARLRHGKGRIDVLADLDFMRGAGATPLPRKGATARNAPQRGGLHDLSHRDLTRYLLDPNYGRGTVWLVYGSRPPTLLARIVLQGWPLWIPLLLAMLGWLWTRAQRMGSVLPSPVLERRSLLEHVRASGELLLRFGQDAQLYNAVQALFLHRLRLRAPVAAALDGAARDQAIAEVLQWPASRVATALTAPSPHDSSALRERIRLLLQMRSLL</sequence>
<keyword evidence="1" id="KW-0472">Membrane</keyword>
<gene>
    <name evidence="3" type="ORF">FJU31_05245</name>
</gene>
<name>A0ABQ6T3M9_9GAMM</name>
<evidence type="ECO:0000256" key="1">
    <source>
        <dbReference type="SAM" id="Phobius"/>
    </source>
</evidence>
<feature type="transmembrane region" description="Helical" evidence="1">
    <location>
        <begin position="6"/>
        <end position="26"/>
    </location>
</feature>
<comment type="caution">
    <text evidence="3">The sequence shown here is derived from an EMBL/GenBank/DDBJ whole genome shotgun (WGS) entry which is preliminary data.</text>
</comment>
<dbReference type="Proteomes" id="UP000326367">
    <property type="component" value="Unassembled WGS sequence"/>
</dbReference>
<feature type="domain" description="DUF4350" evidence="2">
    <location>
        <begin position="44"/>
        <end position="204"/>
    </location>
</feature>
<evidence type="ECO:0000259" key="2">
    <source>
        <dbReference type="Pfam" id="PF14258"/>
    </source>
</evidence>
<dbReference type="Pfam" id="PF14258">
    <property type="entry name" value="DUF4350"/>
    <property type="match status" value="1"/>
</dbReference>
<keyword evidence="1" id="KW-0812">Transmembrane</keyword>
<dbReference type="SUPFAM" id="SSF52317">
    <property type="entry name" value="Class I glutamine amidotransferase-like"/>
    <property type="match status" value="1"/>
</dbReference>
<dbReference type="EMBL" id="VYKI01000004">
    <property type="protein sequence ID" value="KAA9002281.1"/>
    <property type="molecule type" value="Genomic_DNA"/>
</dbReference>
<evidence type="ECO:0000313" key="4">
    <source>
        <dbReference type="Proteomes" id="UP000326367"/>
    </source>
</evidence>
<dbReference type="InterPro" id="IPR029062">
    <property type="entry name" value="Class_I_gatase-like"/>
</dbReference>
<proteinExistence type="predicted"/>
<accession>A0ABQ6T3M9</accession>
<organism evidence="3 4">
    <name type="scientific">Stenotrophomonas cyclobalanopsidis</name>
    <dbReference type="NCBI Taxonomy" id="2771362"/>
    <lineage>
        <taxon>Bacteria</taxon>
        <taxon>Pseudomonadati</taxon>
        <taxon>Pseudomonadota</taxon>
        <taxon>Gammaproteobacteria</taxon>
        <taxon>Lysobacterales</taxon>
        <taxon>Lysobacteraceae</taxon>
        <taxon>Stenotrophomonas</taxon>
    </lineage>
</organism>